<keyword evidence="3" id="KW-1185">Reference proteome</keyword>
<proteinExistence type="predicted"/>
<dbReference type="SUPFAM" id="SSF53335">
    <property type="entry name" value="S-adenosyl-L-methionine-dependent methyltransferases"/>
    <property type="match status" value="1"/>
</dbReference>
<dbReference type="InterPro" id="IPR029063">
    <property type="entry name" value="SAM-dependent_MTases_sf"/>
</dbReference>
<gene>
    <name evidence="2" type="ORF">AT959_00730</name>
</gene>
<dbReference type="AlphaFoldDB" id="A0A133XPC1"/>
<evidence type="ECO:0000313" key="2">
    <source>
        <dbReference type="EMBL" id="KXB32779.1"/>
    </source>
</evidence>
<dbReference type="Proteomes" id="UP000070186">
    <property type="component" value="Unassembled WGS sequence"/>
</dbReference>
<organism evidence="2 3">
    <name type="scientific">Dechloromonas denitrificans</name>
    <dbReference type="NCBI Taxonomy" id="281362"/>
    <lineage>
        <taxon>Bacteria</taxon>
        <taxon>Pseudomonadati</taxon>
        <taxon>Pseudomonadota</taxon>
        <taxon>Betaproteobacteria</taxon>
        <taxon>Rhodocyclales</taxon>
        <taxon>Azonexaceae</taxon>
        <taxon>Dechloromonas</taxon>
    </lineage>
</organism>
<name>A0A133XPC1_9RHOO</name>
<dbReference type="EMBL" id="LODL01000002">
    <property type="protein sequence ID" value="KXB32779.1"/>
    <property type="molecule type" value="Genomic_DNA"/>
</dbReference>
<reference evidence="2 3" key="1">
    <citation type="submission" date="2015-12" db="EMBL/GenBank/DDBJ databases">
        <title>Nitrous oxide reduction kinetics distinguish bacteria harboring typical versus atypical NosZ.</title>
        <authorList>
            <person name="Yoon S."/>
            <person name="Nissen S."/>
            <person name="Park D."/>
            <person name="Sanford R.A."/>
            <person name="Loeffler F.E."/>
        </authorList>
    </citation>
    <scope>NUCLEOTIDE SEQUENCE [LARGE SCALE GENOMIC DNA]</scope>
    <source>
        <strain evidence="2 3">ATCC BAA-841</strain>
    </source>
</reference>
<sequence length="238" mass="27057">MSIPGLDRWLNTAQGRYVLNWEQAVLDNAVADVFGFNALQCGLPQYDFLRANRIPLRQRAGCTGPVDVLCDLSALPFASHSTDLVVLPHVLEFSDDPHQILRETERILIPEGQVIIVGFNPLSLWGAKKTLKRSGEFPWNGSYLSTQRLRDWLKLLGFEVDGGTYGCYAPPCETQQWLQRWQMLEAAGNRWWSFSGGVYMLRAIKRTHAMHLITPNWRQKPVRAKALRPVAHKESDVC</sequence>
<keyword evidence="2" id="KW-0808">Transferase</keyword>
<keyword evidence="2" id="KW-0489">Methyltransferase</keyword>
<dbReference type="GO" id="GO:0008757">
    <property type="term" value="F:S-adenosylmethionine-dependent methyltransferase activity"/>
    <property type="evidence" value="ECO:0007669"/>
    <property type="project" value="InterPro"/>
</dbReference>
<evidence type="ECO:0000259" key="1">
    <source>
        <dbReference type="Pfam" id="PF08241"/>
    </source>
</evidence>
<evidence type="ECO:0000313" key="3">
    <source>
        <dbReference type="Proteomes" id="UP000070186"/>
    </source>
</evidence>
<dbReference type="InterPro" id="IPR013216">
    <property type="entry name" value="Methyltransf_11"/>
</dbReference>
<dbReference type="STRING" id="281362.AT959_00730"/>
<dbReference type="GO" id="GO:0032259">
    <property type="term" value="P:methylation"/>
    <property type="evidence" value="ECO:0007669"/>
    <property type="project" value="UniProtKB-KW"/>
</dbReference>
<comment type="caution">
    <text evidence="2">The sequence shown here is derived from an EMBL/GenBank/DDBJ whole genome shotgun (WGS) entry which is preliminary data.</text>
</comment>
<protein>
    <submittedName>
        <fullName evidence="2">Methyltransferase type 11</fullName>
    </submittedName>
</protein>
<dbReference type="Gene3D" id="3.40.50.150">
    <property type="entry name" value="Vaccinia Virus protein VP39"/>
    <property type="match status" value="1"/>
</dbReference>
<feature type="domain" description="Methyltransferase type 11" evidence="1">
    <location>
        <begin position="68"/>
        <end position="116"/>
    </location>
</feature>
<dbReference type="Pfam" id="PF08241">
    <property type="entry name" value="Methyltransf_11"/>
    <property type="match status" value="1"/>
</dbReference>
<dbReference type="RefSeq" id="WP_066879501.1">
    <property type="nucleotide sequence ID" value="NZ_LODL01000002.1"/>
</dbReference>
<accession>A0A133XPC1</accession>